<dbReference type="SUPFAM" id="SSF54427">
    <property type="entry name" value="NTF2-like"/>
    <property type="match status" value="1"/>
</dbReference>
<evidence type="ECO:0000256" key="2">
    <source>
        <dbReference type="SAM" id="Phobius"/>
    </source>
</evidence>
<protein>
    <submittedName>
        <fullName evidence="3">Uncharacterized protein</fullName>
    </submittedName>
</protein>
<dbReference type="Proteomes" id="UP000198822">
    <property type="component" value="Chromosome I"/>
</dbReference>
<proteinExistence type="predicted"/>
<name>A0A1G8EWU6_9MICO</name>
<reference evidence="4" key="1">
    <citation type="submission" date="2016-10" db="EMBL/GenBank/DDBJ databases">
        <authorList>
            <person name="Varghese N."/>
            <person name="Submissions S."/>
        </authorList>
    </citation>
    <scope>NUCLEOTIDE SEQUENCE [LARGE SCALE GENOMIC DNA]</scope>
    <source>
        <strain evidence="4">DSM 22002</strain>
    </source>
</reference>
<keyword evidence="4" id="KW-1185">Reference proteome</keyword>
<dbReference type="AlphaFoldDB" id="A0A1G8EWU6"/>
<accession>A0A1G8EWU6</accession>
<dbReference type="OrthoDB" id="9795634at2"/>
<gene>
    <name evidence="3" type="ORF">SAMN04489720_2223</name>
</gene>
<sequence length="408" mass="42550">MTERMPDFTMPSDEDLAAERRAEAISRARAADPTSGLRDALGLEQEPLDEAVLADAAGADEADDASGEQGAAALPPPDPSTRIHSRRADRPVRVPSAVRRRVLTIVRNPIVAFATGASVVAAGFLAAPAITAWTERGTMAELERVVDDYVAALNQGDAEAAVAAFRPDEGMGSLALIEAGVAPTSPPTVACGAPTLDRAGDVATARCSLEVMGYGSGGMVTPLRIERVDGSWRLGSSLLQRSYVAPALFELVSVSGVPMAGLLDPDEEAYWLLPGGYDTETRTSDLIDLTDYGGLVVADGGGYLNVMPQVSEAVMDDVEAAALAFAEGCVVDEDAATRCGIVPPPEGRGLSASFSQPGYPHDALTFGIPVRIAGSGEAAAPNVEVLVHFDETWTSYELEVTGVTEMYG</sequence>
<evidence type="ECO:0000313" key="4">
    <source>
        <dbReference type="Proteomes" id="UP000198822"/>
    </source>
</evidence>
<keyword evidence="2" id="KW-0812">Transmembrane</keyword>
<evidence type="ECO:0000313" key="3">
    <source>
        <dbReference type="EMBL" id="SDH74315.1"/>
    </source>
</evidence>
<dbReference type="InterPro" id="IPR032710">
    <property type="entry name" value="NTF2-like_dom_sf"/>
</dbReference>
<dbReference type="STRING" id="399736.SAMN04489720_2223"/>
<dbReference type="RefSeq" id="WP_092505018.1">
    <property type="nucleotide sequence ID" value="NZ_LT629695.1"/>
</dbReference>
<dbReference type="EMBL" id="LT629695">
    <property type="protein sequence ID" value="SDH74315.1"/>
    <property type="molecule type" value="Genomic_DNA"/>
</dbReference>
<evidence type="ECO:0000256" key="1">
    <source>
        <dbReference type="SAM" id="MobiDB-lite"/>
    </source>
</evidence>
<feature type="region of interest" description="Disordered" evidence="1">
    <location>
        <begin position="1"/>
        <end position="91"/>
    </location>
</feature>
<feature type="compositionally biased region" description="Basic and acidic residues" evidence="1">
    <location>
        <begin position="17"/>
        <end position="30"/>
    </location>
</feature>
<keyword evidence="2" id="KW-0472">Membrane</keyword>
<feature type="transmembrane region" description="Helical" evidence="2">
    <location>
        <begin position="110"/>
        <end position="133"/>
    </location>
</feature>
<organism evidence="3 4">
    <name type="scientific">Agrococcus jejuensis</name>
    <dbReference type="NCBI Taxonomy" id="399736"/>
    <lineage>
        <taxon>Bacteria</taxon>
        <taxon>Bacillati</taxon>
        <taxon>Actinomycetota</taxon>
        <taxon>Actinomycetes</taxon>
        <taxon>Micrococcales</taxon>
        <taxon>Microbacteriaceae</taxon>
        <taxon>Agrococcus</taxon>
    </lineage>
</organism>
<keyword evidence="2" id="KW-1133">Transmembrane helix</keyword>